<gene>
    <name evidence="2" type="ORF">RM698_26800</name>
</gene>
<evidence type="ECO:0000313" key="3">
    <source>
        <dbReference type="Proteomes" id="UP001183610"/>
    </source>
</evidence>
<sequence>MTDELLRLAQERRATYRDLALGGPARPPTPLRRALIRQSARLLDGPPTTARRALLCRPPAPASPPSRGNG</sequence>
<reference evidence="3" key="1">
    <citation type="submission" date="2023-07" db="EMBL/GenBank/DDBJ databases">
        <title>30 novel species of actinomycetes from the DSMZ collection.</title>
        <authorList>
            <person name="Nouioui I."/>
        </authorList>
    </citation>
    <scope>NUCLEOTIDE SEQUENCE [LARGE SCALE GENOMIC DNA]</scope>
    <source>
        <strain evidence="3">DSM 41979</strain>
    </source>
</reference>
<dbReference type="EMBL" id="JAVRET010000090">
    <property type="protein sequence ID" value="MDT0412645.1"/>
    <property type="molecule type" value="Genomic_DNA"/>
</dbReference>
<protein>
    <submittedName>
        <fullName evidence="2">Uncharacterized protein</fullName>
    </submittedName>
</protein>
<comment type="caution">
    <text evidence="2">The sequence shown here is derived from an EMBL/GenBank/DDBJ whole genome shotgun (WGS) entry which is preliminary data.</text>
</comment>
<accession>A0ABU2R7Q2</accession>
<feature type="region of interest" description="Disordered" evidence="1">
    <location>
        <begin position="40"/>
        <end position="70"/>
    </location>
</feature>
<dbReference type="Proteomes" id="UP001183610">
    <property type="component" value="Unassembled WGS sequence"/>
</dbReference>
<name>A0ABU2R7Q2_9ACTN</name>
<keyword evidence="3" id="KW-1185">Reference proteome</keyword>
<dbReference type="RefSeq" id="WP_010279963.1">
    <property type="nucleotide sequence ID" value="NZ_JAVRET010000090.1"/>
</dbReference>
<proteinExistence type="predicted"/>
<evidence type="ECO:0000313" key="2">
    <source>
        <dbReference type="EMBL" id="MDT0412645.1"/>
    </source>
</evidence>
<evidence type="ECO:0000256" key="1">
    <source>
        <dbReference type="SAM" id="MobiDB-lite"/>
    </source>
</evidence>
<organism evidence="2 3">
    <name type="scientific">Streptomyces evansiae</name>
    <dbReference type="NCBI Taxonomy" id="3075535"/>
    <lineage>
        <taxon>Bacteria</taxon>
        <taxon>Bacillati</taxon>
        <taxon>Actinomycetota</taxon>
        <taxon>Actinomycetes</taxon>
        <taxon>Kitasatosporales</taxon>
        <taxon>Streptomycetaceae</taxon>
        <taxon>Streptomyces</taxon>
    </lineage>
</organism>